<keyword evidence="6 8" id="KW-1133">Transmembrane helix</keyword>
<evidence type="ECO:0000256" key="7">
    <source>
        <dbReference type="ARBA" id="ARBA00023136"/>
    </source>
</evidence>
<dbReference type="GO" id="GO:0055085">
    <property type="term" value="P:transmembrane transport"/>
    <property type="evidence" value="ECO:0007669"/>
    <property type="project" value="TreeGrafter"/>
</dbReference>
<evidence type="ECO:0000256" key="4">
    <source>
        <dbReference type="ARBA" id="ARBA00022475"/>
    </source>
</evidence>
<dbReference type="AlphaFoldDB" id="C8PA61"/>
<dbReference type="eggNOG" id="COG0628">
    <property type="taxonomic scope" value="Bacteria"/>
</dbReference>
<feature type="transmembrane region" description="Helical" evidence="8">
    <location>
        <begin position="261"/>
        <end position="290"/>
    </location>
</feature>
<dbReference type="HOGENOM" id="CLU_031275_8_2_9"/>
<reference evidence="9 10" key="1">
    <citation type="submission" date="2009-09" db="EMBL/GenBank/DDBJ databases">
        <authorList>
            <person name="Qin X."/>
            <person name="Bachman B."/>
            <person name="Battles P."/>
            <person name="Bell A."/>
            <person name="Bess C."/>
            <person name="Bickham C."/>
            <person name="Chaboub L."/>
            <person name="Chen D."/>
            <person name="Coyle M."/>
            <person name="Deiros D.R."/>
            <person name="Dinh H."/>
            <person name="Forbes L."/>
            <person name="Fowler G."/>
            <person name="Francisco L."/>
            <person name="Fu Q."/>
            <person name="Gubbala S."/>
            <person name="Hale W."/>
            <person name="Han Y."/>
            <person name="Hemphill L."/>
            <person name="Highlander S.K."/>
            <person name="Hirani K."/>
            <person name="Hogues M."/>
            <person name="Jackson L."/>
            <person name="Jakkamsetti A."/>
            <person name="Javaid M."/>
            <person name="Jiang H."/>
            <person name="Korchina V."/>
            <person name="Kovar C."/>
            <person name="Lara F."/>
            <person name="Lee S."/>
            <person name="Mata R."/>
            <person name="Mathew T."/>
            <person name="Moen C."/>
            <person name="Morales K."/>
            <person name="Munidasa M."/>
            <person name="Nazareth L."/>
            <person name="Ngo R."/>
            <person name="Nguyen L."/>
            <person name="Okwuonu G."/>
            <person name="Ongeri F."/>
            <person name="Patil S."/>
            <person name="Petrosino J."/>
            <person name="Pham C."/>
            <person name="Pham P."/>
            <person name="Pu L.-L."/>
            <person name="Puazo M."/>
            <person name="Raj R."/>
            <person name="Reid J."/>
            <person name="Rouhana J."/>
            <person name="Saada N."/>
            <person name="Shang Y."/>
            <person name="Simmons D."/>
            <person name="Thornton R."/>
            <person name="Warren J."/>
            <person name="Weissenberger G."/>
            <person name="Zhang J."/>
            <person name="Zhang L."/>
            <person name="Zhou C."/>
            <person name="Zhu D."/>
            <person name="Muzny D."/>
            <person name="Worley K."/>
            <person name="Gibbs R."/>
        </authorList>
    </citation>
    <scope>NUCLEOTIDE SEQUENCE [LARGE SCALE GENOMIC DNA]</scope>
    <source>
        <strain evidence="9 10">DSM 16041</strain>
    </source>
</reference>
<evidence type="ECO:0008006" key="11">
    <source>
        <dbReference type="Google" id="ProtNLM"/>
    </source>
</evidence>
<dbReference type="STRING" id="525309.HMPREF0494_2205"/>
<evidence type="ECO:0000256" key="6">
    <source>
        <dbReference type="ARBA" id="ARBA00022989"/>
    </source>
</evidence>
<feature type="transmembrane region" description="Helical" evidence="8">
    <location>
        <begin position="331"/>
        <end position="357"/>
    </location>
</feature>
<keyword evidence="3" id="KW-0813">Transport</keyword>
<feature type="transmembrane region" description="Helical" evidence="8">
    <location>
        <begin position="175"/>
        <end position="197"/>
    </location>
</feature>
<comment type="subcellular location">
    <subcellularLocation>
        <location evidence="1">Cell membrane</location>
        <topology evidence="1">Multi-pass membrane protein</topology>
    </subcellularLocation>
</comment>
<dbReference type="PANTHER" id="PTHR21716:SF53">
    <property type="entry name" value="PERMEASE PERM-RELATED"/>
    <property type="match status" value="1"/>
</dbReference>
<name>C8PA61_9LACO</name>
<keyword evidence="4" id="KW-1003">Cell membrane</keyword>
<feature type="transmembrane region" description="Helical" evidence="8">
    <location>
        <begin position="14"/>
        <end position="33"/>
    </location>
</feature>
<evidence type="ECO:0000256" key="2">
    <source>
        <dbReference type="ARBA" id="ARBA00009773"/>
    </source>
</evidence>
<gene>
    <name evidence="9" type="ORF">HMPREF0494_2205</name>
</gene>
<feature type="transmembrane region" description="Helical" evidence="8">
    <location>
        <begin position="297"/>
        <end position="319"/>
    </location>
</feature>
<keyword evidence="5 8" id="KW-0812">Transmembrane</keyword>
<evidence type="ECO:0000256" key="3">
    <source>
        <dbReference type="ARBA" id="ARBA00022448"/>
    </source>
</evidence>
<protein>
    <recommendedName>
        <fullName evidence="11">ATP synthase F0, A subunit</fullName>
    </recommendedName>
</protein>
<organism evidence="9 10">
    <name type="scientific">Limosilactobacillus antri DSM 16041</name>
    <dbReference type="NCBI Taxonomy" id="525309"/>
    <lineage>
        <taxon>Bacteria</taxon>
        <taxon>Bacillati</taxon>
        <taxon>Bacillota</taxon>
        <taxon>Bacilli</taxon>
        <taxon>Lactobacillales</taxon>
        <taxon>Lactobacillaceae</taxon>
        <taxon>Limosilactobacillus</taxon>
    </lineage>
</organism>
<feature type="transmembrane region" description="Helical" evidence="8">
    <location>
        <begin position="233"/>
        <end position="255"/>
    </location>
</feature>
<dbReference type="EMBL" id="ACLL01000071">
    <property type="protein sequence ID" value="EEW52615.1"/>
    <property type="molecule type" value="Genomic_DNA"/>
</dbReference>
<evidence type="ECO:0000313" key="10">
    <source>
        <dbReference type="Proteomes" id="UP000003675"/>
    </source>
</evidence>
<keyword evidence="7 8" id="KW-0472">Membrane</keyword>
<dbReference type="PANTHER" id="PTHR21716">
    <property type="entry name" value="TRANSMEMBRANE PROTEIN"/>
    <property type="match status" value="1"/>
</dbReference>
<comment type="similarity">
    <text evidence="2">Belongs to the autoinducer-2 exporter (AI-2E) (TC 2.A.86) family.</text>
</comment>
<proteinExistence type="inferred from homology"/>
<dbReference type="InterPro" id="IPR002549">
    <property type="entry name" value="AI-2E-like"/>
</dbReference>
<dbReference type="RefSeq" id="WP_007124484.1">
    <property type="nucleotide sequence ID" value="NZ_GG700734.1"/>
</dbReference>
<evidence type="ECO:0000256" key="8">
    <source>
        <dbReference type="SAM" id="Phobius"/>
    </source>
</evidence>
<feature type="transmembrane region" description="Helical" evidence="8">
    <location>
        <begin position="86"/>
        <end position="107"/>
    </location>
</feature>
<dbReference type="Pfam" id="PF01594">
    <property type="entry name" value="AI-2E_transport"/>
    <property type="match status" value="1"/>
</dbReference>
<comment type="caution">
    <text evidence="9">The sequence shown here is derived from an EMBL/GenBank/DDBJ whole genome shotgun (WGS) entry which is preliminary data.</text>
</comment>
<dbReference type="Proteomes" id="UP000003675">
    <property type="component" value="Unassembled WGS sequence"/>
</dbReference>
<accession>C8PA61</accession>
<evidence type="ECO:0000256" key="5">
    <source>
        <dbReference type="ARBA" id="ARBA00022692"/>
    </source>
</evidence>
<sequence>MLNEKRGETVKEKYYHWLFWPSLLLVIAALIWVCTKIQFIFQPFLTFISVVFVPLILSGFLYYMLNPILKLLLKIRLGRFRLNRAVASLLLVLLLILIIAGGLAMLIPPVVKEITSLVTHLPQTASGLQRLLNDTIQHSPLKKVDLTTYYRQFDHQLANYAQLVLKGLSSRIGDVINAVTNITVVTITVPVMLFYMLKDGSKLGPSIQKWLSPHHAKEVDQLLGKMNDTLSSYIAGQVIECLFVAVFTSLGYLLIHQPLALVLGIVAGLCNIIPYIGPYIGIAPALFVSLTMAPQKLILVIIVVIVVQQIDGNVIYPNIIGKTLQIHPLTIILLLLAAGHIAGIAGMILCIPFYAVLKTIAEYFFDIYRIEHPVKDEAEE</sequence>
<dbReference type="GO" id="GO:0005886">
    <property type="term" value="C:plasma membrane"/>
    <property type="evidence" value="ECO:0007669"/>
    <property type="project" value="UniProtKB-SubCell"/>
</dbReference>
<feature type="transmembrane region" description="Helical" evidence="8">
    <location>
        <begin position="39"/>
        <end position="65"/>
    </location>
</feature>
<evidence type="ECO:0000313" key="9">
    <source>
        <dbReference type="EMBL" id="EEW52615.1"/>
    </source>
</evidence>
<evidence type="ECO:0000256" key="1">
    <source>
        <dbReference type="ARBA" id="ARBA00004651"/>
    </source>
</evidence>